<evidence type="ECO:0000313" key="3">
    <source>
        <dbReference type="EMBL" id="SER67428.1"/>
    </source>
</evidence>
<gene>
    <name evidence="4" type="ORF">K7K07_13130</name>
    <name evidence="3" type="ORF">SAMN05216230_110150</name>
    <name evidence="2" type="ORF">V0R55_18765</name>
</gene>
<protein>
    <recommendedName>
        <fullName evidence="7">Lipoprotein</fullName>
    </recommendedName>
</protein>
<feature type="signal peptide" evidence="1">
    <location>
        <begin position="1"/>
        <end position="20"/>
    </location>
</feature>
<dbReference type="EMBL" id="JAZDQQ010000016">
    <property type="protein sequence ID" value="MEE1882210.1"/>
    <property type="molecule type" value="Genomic_DNA"/>
</dbReference>
<feature type="chain" id="PRO_5044559232" description="Lipoprotein" evidence="1">
    <location>
        <begin position="21"/>
        <end position="93"/>
    </location>
</feature>
<evidence type="ECO:0000313" key="5">
    <source>
        <dbReference type="Proteomes" id="UP000199221"/>
    </source>
</evidence>
<dbReference type="Proteomes" id="UP000199221">
    <property type="component" value="Unassembled WGS sequence"/>
</dbReference>
<reference evidence="2 6" key="3">
    <citation type="submission" date="2024-01" db="EMBL/GenBank/DDBJ databases">
        <title>Unpublished Manusciprt.</title>
        <authorList>
            <person name="Duman M."/>
            <person name="Valdes E.G."/>
            <person name="Ajmi N."/>
            <person name="Altun S."/>
            <person name="Saticioglu I.B."/>
        </authorList>
    </citation>
    <scope>NUCLEOTIDE SEQUENCE [LARGE SCALE GENOMIC DNA]</scope>
    <source>
        <strain evidence="2 6">139P</strain>
    </source>
</reference>
<evidence type="ECO:0000256" key="1">
    <source>
        <dbReference type="SAM" id="SignalP"/>
    </source>
</evidence>
<dbReference type="Proteomes" id="UP001209279">
    <property type="component" value="Chromosome"/>
</dbReference>
<sequence length="93" mass="9877">MKRILLILGILAIAGCAATANTEVKRGKKGLHINCSGLSSSWERCYSKAASSCSSKGYKVIARSGDTDEEPGDYVFGINPAGYTSRSMIVICK</sequence>
<reference evidence="3 5" key="1">
    <citation type="submission" date="2016-10" db="EMBL/GenBank/DDBJ databases">
        <authorList>
            <person name="de Groot N.N."/>
        </authorList>
    </citation>
    <scope>NUCLEOTIDE SEQUENCE [LARGE SCALE GENOMIC DNA]</scope>
    <source>
        <strain evidence="3 5">LMG 27941</strain>
    </source>
</reference>
<organism evidence="3 5">
    <name type="scientific">Pseudomonas soli</name>
    <dbReference type="NCBI Taxonomy" id="1306993"/>
    <lineage>
        <taxon>Bacteria</taxon>
        <taxon>Pseudomonadati</taxon>
        <taxon>Pseudomonadota</taxon>
        <taxon>Gammaproteobacteria</taxon>
        <taxon>Pseudomonadales</taxon>
        <taxon>Pseudomonadaceae</taxon>
        <taxon>Pseudomonas</taxon>
    </lineage>
</organism>
<dbReference type="EMBL" id="CP083803">
    <property type="protein sequence ID" value="UXZ43026.1"/>
    <property type="molecule type" value="Genomic_DNA"/>
</dbReference>
<keyword evidence="1" id="KW-0732">Signal</keyword>
<dbReference type="RefSeq" id="WP_023631461.1">
    <property type="nucleotide sequence ID" value="NZ_CATKPM010000005.1"/>
</dbReference>
<proteinExistence type="predicted"/>
<keyword evidence="6" id="KW-1185">Reference proteome</keyword>
<reference evidence="4" key="2">
    <citation type="submission" date="2021-08" db="EMBL/GenBank/DDBJ databases">
        <authorList>
            <person name="Yaryura P.M."/>
            <person name="Bianco M.I."/>
            <person name="Morais C."/>
            <person name="Setubal J.C."/>
        </authorList>
    </citation>
    <scope>NUCLEOTIDE SEQUENCE</scope>
    <source>
        <strain evidence="4">AP1</strain>
    </source>
</reference>
<dbReference type="EMBL" id="FOEQ01000010">
    <property type="protein sequence ID" value="SER67428.1"/>
    <property type="molecule type" value="Genomic_DNA"/>
</dbReference>
<evidence type="ECO:0008006" key="7">
    <source>
        <dbReference type="Google" id="ProtNLM"/>
    </source>
</evidence>
<name>A0A1H9R3Z8_9PSED</name>
<accession>A0A1H9R3Z8</accession>
<dbReference type="PROSITE" id="PS51257">
    <property type="entry name" value="PROKAR_LIPOPROTEIN"/>
    <property type="match status" value="1"/>
</dbReference>
<dbReference type="AlphaFoldDB" id="A0A1H9R3Z8"/>
<dbReference type="GeneID" id="93678772"/>
<evidence type="ECO:0000313" key="6">
    <source>
        <dbReference type="Proteomes" id="UP001329505"/>
    </source>
</evidence>
<evidence type="ECO:0000313" key="2">
    <source>
        <dbReference type="EMBL" id="MEE1882210.1"/>
    </source>
</evidence>
<evidence type="ECO:0000313" key="4">
    <source>
        <dbReference type="EMBL" id="UXZ43026.1"/>
    </source>
</evidence>
<dbReference type="KEGG" id="pmos:O165_014175"/>
<dbReference type="Proteomes" id="UP001329505">
    <property type="component" value="Unassembled WGS sequence"/>
</dbReference>